<name>A0A3P7R961_DIBLA</name>
<evidence type="ECO:0000313" key="3">
    <source>
        <dbReference type="Proteomes" id="UP000281553"/>
    </source>
</evidence>
<dbReference type="SUPFAM" id="SSF48403">
    <property type="entry name" value="Ankyrin repeat"/>
    <property type="match status" value="1"/>
</dbReference>
<evidence type="ECO:0000313" key="2">
    <source>
        <dbReference type="EMBL" id="VDN39606.1"/>
    </source>
</evidence>
<organism evidence="2 3">
    <name type="scientific">Dibothriocephalus latus</name>
    <name type="common">Fish tapeworm</name>
    <name type="synonym">Diphyllobothrium latum</name>
    <dbReference type="NCBI Taxonomy" id="60516"/>
    <lineage>
        <taxon>Eukaryota</taxon>
        <taxon>Metazoa</taxon>
        <taxon>Spiralia</taxon>
        <taxon>Lophotrochozoa</taxon>
        <taxon>Platyhelminthes</taxon>
        <taxon>Cestoda</taxon>
        <taxon>Eucestoda</taxon>
        <taxon>Diphyllobothriidea</taxon>
        <taxon>Diphyllobothriidae</taxon>
        <taxon>Dibothriocephalus</taxon>
    </lineage>
</organism>
<dbReference type="Pfam" id="PF13857">
    <property type="entry name" value="Ank_5"/>
    <property type="match status" value="1"/>
</dbReference>
<proteinExistence type="predicted"/>
<sequence>MDEVRCLLDTGCVSALSVDSAGLSGLHMACKYGHLNVVEYLLQTAPPELLELRDFKK</sequence>
<keyword evidence="1" id="KW-0040">ANK repeat</keyword>
<dbReference type="OrthoDB" id="242257at2759"/>
<dbReference type="PROSITE" id="PS50297">
    <property type="entry name" value="ANK_REP_REGION"/>
    <property type="match status" value="1"/>
</dbReference>
<accession>A0A3P7R961</accession>
<evidence type="ECO:0000256" key="1">
    <source>
        <dbReference type="PROSITE-ProRule" id="PRU00023"/>
    </source>
</evidence>
<dbReference type="Proteomes" id="UP000281553">
    <property type="component" value="Unassembled WGS sequence"/>
</dbReference>
<dbReference type="AlphaFoldDB" id="A0A3P7R961"/>
<dbReference type="InterPro" id="IPR036770">
    <property type="entry name" value="Ankyrin_rpt-contain_sf"/>
</dbReference>
<gene>
    <name evidence="2" type="ORF">DILT_LOCUS17947</name>
</gene>
<reference evidence="2 3" key="1">
    <citation type="submission" date="2018-11" db="EMBL/GenBank/DDBJ databases">
        <authorList>
            <consortium name="Pathogen Informatics"/>
        </authorList>
    </citation>
    <scope>NUCLEOTIDE SEQUENCE [LARGE SCALE GENOMIC DNA]</scope>
</reference>
<protein>
    <submittedName>
        <fullName evidence="2">Uncharacterized protein</fullName>
    </submittedName>
</protein>
<dbReference type="InterPro" id="IPR002110">
    <property type="entry name" value="Ankyrin_rpt"/>
</dbReference>
<feature type="repeat" description="ANK" evidence="1">
    <location>
        <begin position="21"/>
        <end position="43"/>
    </location>
</feature>
<dbReference type="EMBL" id="UYRU01096033">
    <property type="protein sequence ID" value="VDN39606.1"/>
    <property type="molecule type" value="Genomic_DNA"/>
</dbReference>
<dbReference type="PROSITE" id="PS50088">
    <property type="entry name" value="ANK_REPEAT"/>
    <property type="match status" value="1"/>
</dbReference>
<dbReference type="Gene3D" id="1.25.40.20">
    <property type="entry name" value="Ankyrin repeat-containing domain"/>
    <property type="match status" value="1"/>
</dbReference>
<keyword evidence="3" id="KW-1185">Reference proteome</keyword>